<keyword evidence="1" id="KW-0472">Membrane</keyword>
<dbReference type="InterPro" id="IPR048052">
    <property type="entry name" value="FM1-like"/>
</dbReference>
<dbReference type="Pfam" id="PF17802">
    <property type="entry name" value="SpaA"/>
    <property type="match status" value="1"/>
</dbReference>
<dbReference type="Gene3D" id="2.60.40.10">
    <property type="entry name" value="Immunoglobulins"/>
    <property type="match status" value="2"/>
</dbReference>
<dbReference type="InterPro" id="IPR041033">
    <property type="entry name" value="SpaA_PFL_dom_1"/>
</dbReference>
<protein>
    <submittedName>
        <fullName evidence="5">LPXTG-motif cell wall-anchored protein</fullName>
    </submittedName>
</protein>
<reference evidence="5 6" key="1">
    <citation type="submission" date="2023-07" db="EMBL/GenBank/DDBJ databases">
        <title>Sequencing the genomes of 1000 actinobacteria strains.</title>
        <authorList>
            <person name="Klenk H.-P."/>
        </authorList>
    </citation>
    <scope>NUCLEOTIDE SEQUENCE [LARGE SCALE GENOMIC DNA]</scope>
    <source>
        <strain evidence="5 6">DSM 19515</strain>
    </source>
</reference>
<accession>A0ABT9PG47</accession>
<keyword evidence="2" id="KW-0732">Signal</keyword>
<dbReference type="EMBL" id="JAUSQL010000001">
    <property type="protein sequence ID" value="MDP9831437.1"/>
    <property type="molecule type" value="Genomic_DNA"/>
</dbReference>
<dbReference type="Pfam" id="PF16555">
    <property type="entry name" value="GramPos_pilinD1"/>
    <property type="match status" value="1"/>
</dbReference>
<sequence>MHFLKKMKQRAAAAMVVAVASVLTLGVGVANAAPAPGDMPTGQGSITIHKHKEVGNTNQLKPDGTSQAPSDPLKGVEFTVTKIDGLNLTNNADWAKVKDLTVDKLGQGGITKGTSQKVTTTDDGSVVVSNLDMGVYLVEETGIGDNAITKKAAPFFVTIPLPFDGKWITNVHVYPKNVIQPPGKKEVTNDTQTHKVGDVLEWTIEMTATTDSPKAFGVVDELKDYLSYVDQSAKVYLKDSVDPLTDVTVEPLTGGKNGVKITLGDTARAQIKKGDTVKFVLKTTVTKMPDSGIVENSAWPIDNDYNPFDDPNVTTPPIVPTKDPYFGDYKFKKVDADTPGKVLSGAEFGLYQCNGDQTTGDAIATVASGEDGVVAFNGIYLGKFDKGTAADQATKEFCLKETKAPAGYVLSDKVTRVEIAAGKVTTPVDQLSTVTNTPQDGPDLPLTGAAGTLLLTVVGIGLVGAGVALYAVNSRSRKQR</sequence>
<feature type="chain" id="PRO_5047099919" evidence="2">
    <location>
        <begin position="33"/>
        <end position="480"/>
    </location>
</feature>
<feature type="signal peptide" evidence="2">
    <location>
        <begin position="1"/>
        <end position="32"/>
    </location>
</feature>
<dbReference type="Proteomes" id="UP001230145">
    <property type="component" value="Unassembled WGS sequence"/>
</dbReference>
<evidence type="ECO:0000313" key="5">
    <source>
        <dbReference type="EMBL" id="MDP9831437.1"/>
    </source>
</evidence>
<keyword evidence="6" id="KW-1185">Reference proteome</keyword>
<evidence type="ECO:0000313" key="6">
    <source>
        <dbReference type="Proteomes" id="UP001230145"/>
    </source>
</evidence>
<evidence type="ECO:0000259" key="3">
    <source>
        <dbReference type="Pfam" id="PF16555"/>
    </source>
</evidence>
<dbReference type="NCBIfam" id="TIGR01167">
    <property type="entry name" value="LPXTG_anchor"/>
    <property type="match status" value="1"/>
</dbReference>
<dbReference type="NCBIfam" id="NF033902">
    <property type="entry name" value="iso_D2_wall_anc"/>
    <property type="match status" value="1"/>
</dbReference>
<evidence type="ECO:0000256" key="1">
    <source>
        <dbReference type="SAM" id="Phobius"/>
    </source>
</evidence>
<dbReference type="Gene3D" id="2.60.40.740">
    <property type="match status" value="1"/>
</dbReference>
<feature type="domain" description="Gram-positive pilin subunit D1 N-terminal" evidence="3">
    <location>
        <begin position="44"/>
        <end position="178"/>
    </location>
</feature>
<evidence type="ECO:0000259" key="4">
    <source>
        <dbReference type="Pfam" id="PF17802"/>
    </source>
</evidence>
<proteinExistence type="predicted"/>
<dbReference type="InterPro" id="IPR032364">
    <property type="entry name" value="GramPos_pilinD1_N"/>
</dbReference>
<gene>
    <name evidence="5" type="ORF">J2S45_000116</name>
</gene>
<name>A0ABT9PG47_9ACTO</name>
<dbReference type="InterPro" id="IPR013783">
    <property type="entry name" value="Ig-like_fold"/>
</dbReference>
<evidence type="ECO:0000256" key="2">
    <source>
        <dbReference type="SAM" id="SignalP"/>
    </source>
</evidence>
<comment type="caution">
    <text evidence="5">The sequence shown here is derived from an EMBL/GenBank/DDBJ whole genome shotgun (WGS) entry which is preliminary data.</text>
</comment>
<feature type="domain" description="SpaA-like prealbumin fold" evidence="4">
    <location>
        <begin position="327"/>
        <end position="425"/>
    </location>
</feature>
<dbReference type="RefSeq" id="WP_307634172.1">
    <property type="nucleotide sequence ID" value="NZ_JAUSQL010000001.1"/>
</dbReference>
<organism evidence="5 6">
    <name type="scientific">Trueperella abortisuis</name>
    <dbReference type="NCBI Taxonomy" id="445930"/>
    <lineage>
        <taxon>Bacteria</taxon>
        <taxon>Bacillati</taxon>
        <taxon>Actinomycetota</taxon>
        <taxon>Actinomycetes</taxon>
        <taxon>Actinomycetales</taxon>
        <taxon>Actinomycetaceae</taxon>
        <taxon>Trueperella</taxon>
    </lineage>
</organism>
<keyword evidence="1" id="KW-1133">Transmembrane helix</keyword>
<keyword evidence="1" id="KW-0812">Transmembrane</keyword>
<feature type="transmembrane region" description="Helical" evidence="1">
    <location>
        <begin position="449"/>
        <end position="472"/>
    </location>
</feature>